<protein>
    <submittedName>
        <fullName evidence="1">Uncharacterized protein</fullName>
    </submittedName>
</protein>
<reference evidence="1" key="1">
    <citation type="submission" date="2018-07" db="EMBL/GenBank/DDBJ databases">
        <title>Comparative genomics of catfishes provides insights into carnivory and benthic adaptation.</title>
        <authorList>
            <person name="Zhang Y."/>
            <person name="Wang D."/>
            <person name="Peng Z."/>
            <person name="Zheng S."/>
            <person name="Shao F."/>
            <person name="Tao W."/>
        </authorList>
    </citation>
    <scope>NUCLEOTIDE SEQUENCE</scope>
    <source>
        <strain evidence="1">Chongqing</strain>
    </source>
</reference>
<dbReference type="PANTHER" id="PTHR14680:SF1">
    <property type="entry name" value="REQUIRED FOR DRUG-INDUCED DEATH PROTEIN 1"/>
    <property type="match status" value="1"/>
</dbReference>
<evidence type="ECO:0000313" key="2">
    <source>
        <dbReference type="Proteomes" id="UP001205998"/>
    </source>
</evidence>
<organism evidence="1 2">
    <name type="scientific">Silurus asotus</name>
    <name type="common">Amur catfish</name>
    <name type="synonym">Parasilurus asotus</name>
    <dbReference type="NCBI Taxonomy" id="30991"/>
    <lineage>
        <taxon>Eukaryota</taxon>
        <taxon>Metazoa</taxon>
        <taxon>Chordata</taxon>
        <taxon>Craniata</taxon>
        <taxon>Vertebrata</taxon>
        <taxon>Euteleostomi</taxon>
        <taxon>Actinopterygii</taxon>
        <taxon>Neopterygii</taxon>
        <taxon>Teleostei</taxon>
        <taxon>Ostariophysi</taxon>
        <taxon>Siluriformes</taxon>
        <taxon>Siluridae</taxon>
        <taxon>Silurus</taxon>
    </lineage>
</organism>
<keyword evidence="2" id="KW-1185">Reference proteome</keyword>
<evidence type="ECO:0000313" key="1">
    <source>
        <dbReference type="EMBL" id="KAI5616808.1"/>
    </source>
</evidence>
<dbReference type="Proteomes" id="UP001205998">
    <property type="component" value="Unassembled WGS sequence"/>
</dbReference>
<dbReference type="AlphaFoldDB" id="A0AAD5AHH8"/>
<name>A0AAD5AHH8_SILAS</name>
<dbReference type="EMBL" id="MU551716">
    <property type="protein sequence ID" value="KAI5616808.1"/>
    <property type="molecule type" value="Genomic_DNA"/>
</dbReference>
<dbReference type="InterPro" id="IPR031667">
    <property type="entry name" value="RDD1"/>
</dbReference>
<dbReference type="PANTHER" id="PTHR14680">
    <property type="entry name" value="SI:DKEY-126G1.9-RELATED"/>
    <property type="match status" value="1"/>
</dbReference>
<accession>A0AAD5AHH8</accession>
<sequence length="162" mass="18628">MRVGLVNYVRNVTDSVAFSLDQEMSRRKLRKSKQKWKSKKEDKAKIISGVEEKCVTAKCVCERVNAEATGRKQKTSKQVHFTVLPDRYEPLEEDRVSDTTPEEKHWEKQQKHKRIRKNFGKALRYTWKCLVVGLQSFSTSYSDPLGAASPLVPEILRTKGSA</sequence>
<comment type="caution">
    <text evidence="1">The sequence shown here is derived from an EMBL/GenBank/DDBJ whole genome shotgun (WGS) entry which is preliminary data.</text>
</comment>
<gene>
    <name evidence="1" type="ORF">C0J50_23737</name>
</gene>
<dbReference type="Pfam" id="PF15828">
    <property type="entry name" value="RDD1"/>
    <property type="match status" value="1"/>
</dbReference>
<proteinExistence type="predicted"/>